<reference evidence="1 2" key="2">
    <citation type="journal article" date="2022" name="Mol. Ecol. Resour.">
        <title>The genomes of chicory, endive, great burdock and yacon provide insights into Asteraceae paleo-polyploidization history and plant inulin production.</title>
        <authorList>
            <person name="Fan W."/>
            <person name="Wang S."/>
            <person name="Wang H."/>
            <person name="Wang A."/>
            <person name="Jiang F."/>
            <person name="Liu H."/>
            <person name="Zhao H."/>
            <person name="Xu D."/>
            <person name="Zhang Y."/>
        </authorList>
    </citation>
    <scope>NUCLEOTIDE SEQUENCE [LARGE SCALE GENOMIC DNA]</scope>
    <source>
        <strain evidence="2">cv. Yunnan</strain>
        <tissue evidence="1">Leaves</tissue>
    </source>
</reference>
<gene>
    <name evidence="1" type="ORF">L1987_18570</name>
</gene>
<comment type="caution">
    <text evidence="1">The sequence shown here is derived from an EMBL/GenBank/DDBJ whole genome shotgun (WGS) entry which is preliminary data.</text>
</comment>
<name>A0ACB9J235_9ASTR</name>
<keyword evidence="2" id="KW-1185">Reference proteome</keyword>
<protein>
    <submittedName>
        <fullName evidence="1">Uncharacterized protein</fullName>
    </submittedName>
</protein>
<sequence length="97" mass="11116">MRLEPPRMQWTSASRLGLSSPIMGAARKLISLSLSLTLEAQLSNIIILLNLNFYSSFICEIQDEESFCQIFWANSIGFCQIFWPIQDEESFLPNLLK</sequence>
<dbReference type="Proteomes" id="UP001056120">
    <property type="component" value="Linkage Group LG06"/>
</dbReference>
<evidence type="ECO:0000313" key="1">
    <source>
        <dbReference type="EMBL" id="KAI3813835.1"/>
    </source>
</evidence>
<reference evidence="2" key="1">
    <citation type="journal article" date="2022" name="Mol. Ecol. Resour.">
        <title>The genomes of chicory, endive, great burdock and yacon provide insights into Asteraceae palaeo-polyploidization history and plant inulin production.</title>
        <authorList>
            <person name="Fan W."/>
            <person name="Wang S."/>
            <person name="Wang H."/>
            <person name="Wang A."/>
            <person name="Jiang F."/>
            <person name="Liu H."/>
            <person name="Zhao H."/>
            <person name="Xu D."/>
            <person name="Zhang Y."/>
        </authorList>
    </citation>
    <scope>NUCLEOTIDE SEQUENCE [LARGE SCALE GENOMIC DNA]</scope>
    <source>
        <strain evidence="2">cv. Yunnan</strain>
    </source>
</reference>
<organism evidence="1 2">
    <name type="scientific">Smallanthus sonchifolius</name>
    <dbReference type="NCBI Taxonomy" id="185202"/>
    <lineage>
        <taxon>Eukaryota</taxon>
        <taxon>Viridiplantae</taxon>
        <taxon>Streptophyta</taxon>
        <taxon>Embryophyta</taxon>
        <taxon>Tracheophyta</taxon>
        <taxon>Spermatophyta</taxon>
        <taxon>Magnoliopsida</taxon>
        <taxon>eudicotyledons</taxon>
        <taxon>Gunneridae</taxon>
        <taxon>Pentapetalae</taxon>
        <taxon>asterids</taxon>
        <taxon>campanulids</taxon>
        <taxon>Asterales</taxon>
        <taxon>Asteraceae</taxon>
        <taxon>Asteroideae</taxon>
        <taxon>Heliantheae alliance</taxon>
        <taxon>Millerieae</taxon>
        <taxon>Smallanthus</taxon>
    </lineage>
</organism>
<evidence type="ECO:0000313" key="2">
    <source>
        <dbReference type="Proteomes" id="UP001056120"/>
    </source>
</evidence>
<dbReference type="EMBL" id="CM042023">
    <property type="protein sequence ID" value="KAI3813835.1"/>
    <property type="molecule type" value="Genomic_DNA"/>
</dbReference>
<accession>A0ACB9J235</accession>
<proteinExistence type="predicted"/>